<accession>A0A5J9WAV8</accession>
<sequence length="103" mass="10688">MASRNGNAALKALLVATLVSSFLFQGALGQSCCYCRLCYKNCLQPGPHHPPGNPKSCHQYCYHDICENAPKLDDLASHNMGVDVAAGGGNLGKGNGTEAGVAP</sequence>
<evidence type="ECO:0000256" key="1">
    <source>
        <dbReference type="SAM" id="SignalP"/>
    </source>
</evidence>
<keyword evidence="1" id="KW-0732">Signal</keyword>
<feature type="chain" id="PRO_5023897658" evidence="1">
    <location>
        <begin position="30"/>
        <end position="103"/>
    </location>
</feature>
<evidence type="ECO:0000313" key="3">
    <source>
        <dbReference type="Proteomes" id="UP000324897"/>
    </source>
</evidence>
<dbReference type="Proteomes" id="UP000324897">
    <property type="component" value="Chromosome 5"/>
</dbReference>
<dbReference type="AlphaFoldDB" id="A0A5J9WAV8"/>
<dbReference type="PROSITE" id="PS51257">
    <property type="entry name" value="PROKAR_LIPOPROTEIN"/>
    <property type="match status" value="1"/>
</dbReference>
<gene>
    <name evidence="2" type="ORF">EJB05_04611</name>
</gene>
<evidence type="ECO:0000313" key="2">
    <source>
        <dbReference type="EMBL" id="TVU45136.1"/>
    </source>
</evidence>
<name>A0A5J9WAV8_9POAL</name>
<reference evidence="2 3" key="1">
    <citation type="journal article" date="2019" name="Sci. Rep.">
        <title>A high-quality genome of Eragrostis curvula grass provides insights into Poaceae evolution and supports new strategies to enhance forage quality.</title>
        <authorList>
            <person name="Carballo J."/>
            <person name="Santos B.A.C.M."/>
            <person name="Zappacosta D."/>
            <person name="Garbus I."/>
            <person name="Selva J.P."/>
            <person name="Gallo C.A."/>
            <person name="Diaz A."/>
            <person name="Albertini E."/>
            <person name="Caccamo M."/>
            <person name="Echenique V."/>
        </authorList>
    </citation>
    <scope>NUCLEOTIDE SEQUENCE [LARGE SCALE GENOMIC DNA]</scope>
    <source>
        <strain evidence="3">cv. Victoria</strain>
        <tissue evidence="2">Leaf</tissue>
    </source>
</reference>
<organism evidence="2 3">
    <name type="scientific">Eragrostis curvula</name>
    <name type="common">weeping love grass</name>
    <dbReference type="NCBI Taxonomy" id="38414"/>
    <lineage>
        <taxon>Eukaryota</taxon>
        <taxon>Viridiplantae</taxon>
        <taxon>Streptophyta</taxon>
        <taxon>Embryophyta</taxon>
        <taxon>Tracheophyta</taxon>
        <taxon>Spermatophyta</taxon>
        <taxon>Magnoliopsida</taxon>
        <taxon>Liliopsida</taxon>
        <taxon>Poales</taxon>
        <taxon>Poaceae</taxon>
        <taxon>PACMAD clade</taxon>
        <taxon>Chloridoideae</taxon>
        <taxon>Eragrostideae</taxon>
        <taxon>Eragrostidinae</taxon>
        <taxon>Eragrostis</taxon>
    </lineage>
</organism>
<dbReference type="EMBL" id="RWGY01000004">
    <property type="protein sequence ID" value="TVU45136.1"/>
    <property type="molecule type" value="Genomic_DNA"/>
</dbReference>
<keyword evidence="3" id="KW-1185">Reference proteome</keyword>
<dbReference type="Gramene" id="TVU45136">
    <property type="protein sequence ID" value="TVU45136"/>
    <property type="gene ID" value="EJB05_04611"/>
</dbReference>
<protein>
    <submittedName>
        <fullName evidence="2">Uncharacterized protein</fullName>
    </submittedName>
</protein>
<proteinExistence type="predicted"/>
<feature type="signal peptide" evidence="1">
    <location>
        <begin position="1"/>
        <end position="29"/>
    </location>
</feature>
<comment type="caution">
    <text evidence="2">The sequence shown here is derived from an EMBL/GenBank/DDBJ whole genome shotgun (WGS) entry which is preliminary data.</text>
</comment>